<dbReference type="EMBL" id="QPJJ01000007">
    <property type="protein sequence ID" value="RCW69704.1"/>
    <property type="molecule type" value="Genomic_DNA"/>
</dbReference>
<accession>A0A368XUJ7</accession>
<keyword evidence="1" id="KW-1133">Transmembrane helix</keyword>
<dbReference type="AlphaFoldDB" id="A0A368XUJ7"/>
<reference evidence="3 4" key="1">
    <citation type="submission" date="2018-07" db="EMBL/GenBank/DDBJ databases">
        <title>Genomic Encyclopedia of Type Strains, Phase IV (KMG-IV): sequencing the most valuable type-strain genomes for metagenomic binning, comparative biology and taxonomic classification.</title>
        <authorList>
            <person name="Goeker M."/>
        </authorList>
    </citation>
    <scope>NUCLEOTIDE SEQUENCE [LARGE SCALE GENOMIC DNA]</scope>
    <source>
        <strain evidence="3 4">DSM 27696</strain>
    </source>
</reference>
<proteinExistence type="predicted"/>
<name>A0A368XUJ7_9BACI</name>
<feature type="transmembrane region" description="Helical" evidence="1">
    <location>
        <begin position="143"/>
        <end position="165"/>
    </location>
</feature>
<feature type="domain" description="DUF418" evidence="2">
    <location>
        <begin position="227"/>
        <end position="379"/>
    </location>
</feature>
<evidence type="ECO:0000313" key="3">
    <source>
        <dbReference type="EMBL" id="RCW69704.1"/>
    </source>
</evidence>
<comment type="caution">
    <text evidence="3">The sequence shown here is derived from an EMBL/GenBank/DDBJ whole genome shotgun (WGS) entry which is preliminary data.</text>
</comment>
<dbReference type="OrthoDB" id="9807744at2"/>
<keyword evidence="1" id="KW-0812">Transmembrane</keyword>
<protein>
    <recommendedName>
        <fullName evidence="2">DUF418 domain-containing protein</fullName>
    </recommendedName>
</protein>
<feature type="transmembrane region" description="Helical" evidence="1">
    <location>
        <begin position="21"/>
        <end position="41"/>
    </location>
</feature>
<sequence>MENQALPIDKRLTWIDVARGFAIFGIFMVNLPAFHAPYFLYGNGQNYWGAGSSGGIQIFIDIFFQASFYSLFSILFGFGMQIIIENLSKKNLNAQKYLLRRLFVLLGFGLIHALFIWHGDILFTYSLVGFLLLLFIKRKNKTLIAWGLSLLLAPTLLYTLLLYFARDYLDVINQTAIDAAMFNYGKGSFSDVLSQNISDWFFVTNPFSLILILMNLLPLFLFGMLIARKKWLHDIHEHQRFLKKAWILSLVLFLLIKAGAYLIGNPMWLMVLQDFIGGAASAIFYLVTITLSYPKMKKLLYPLQYVGRMALSNYILQSLLGVFIFYGIGFGFYGKLSPAETIAIALIVFPLQIVLSKLWLTYFKRGPLEWLWRRLIYGKGIGSNKRERSVS</sequence>
<dbReference type="PANTHER" id="PTHR30590">
    <property type="entry name" value="INNER MEMBRANE PROTEIN"/>
    <property type="match status" value="1"/>
</dbReference>
<feature type="transmembrane region" description="Helical" evidence="1">
    <location>
        <begin position="342"/>
        <end position="363"/>
    </location>
</feature>
<feature type="transmembrane region" description="Helical" evidence="1">
    <location>
        <begin position="121"/>
        <end position="136"/>
    </location>
</feature>
<keyword evidence="1" id="KW-0472">Membrane</keyword>
<organism evidence="3 4">
    <name type="scientific">Saliterribacillus persicus</name>
    <dbReference type="NCBI Taxonomy" id="930114"/>
    <lineage>
        <taxon>Bacteria</taxon>
        <taxon>Bacillati</taxon>
        <taxon>Bacillota</taxon>
        <taxon>Bacilli</taxon>
        <taxon>Bacillales</taxon>
        <taxon>Bacillaceae</taxon>
        <taxon>Saliterribacillus</taxon>
    </lineage>
</organism>
<dbReference type="InterPro" id="IPR052529">
    <property type="entry name" value="Bact_Transport_Assoc"/>
</dbReference>
<evidence type="ECO:0000313" key="4">
    <source>
        <dbReference type="Proteomes" id="UP000252585"/>
    </source>
</evidence>
<evidence type="ECO:0000256" key="1">
    <source>
        <dbReference type="SAM" id="Phobius"/>
    </source>
</evidence>
<dbReference type="Proteomes" id="UP000252585">
    <property type="component" value="Unassembled WGS sequence"/>
</dbReference>
<feature type="transmembrane region" description="Helical" evidence="1">
    <location>
        <begin position="275"/>
        <end position="293"/>
    </location>
</feature>
<feature type="transmembrane region" description="Helical" evidence="1">
    <location>
        <begin position="98"/>
        <end position="115"/>
    </location>
</feature>
<gene>
    <name evidence="3" type="ORF">DFR57_10792</name>
</gene>
<feature type="transmembrane region" description="Helical" evidence="1">
    <location>
        <begin position="56"/>
        <end position="78"/>
    </location>
</feature>
<dbReference type="Pfam" id="PF04235">
    <property type="entry name" value="DUF418"/>
    <property type="match status" value="1"/>
</dbReference>
<feature type="transmembrane region" description="Helical" evidence="1">
    <location>
        <begin position="245"/>
        <end position="263"/>
    </location>
</feature>
<keyword evidence="4" id="KW-1185">Reference proteome</keyword>
<evidence type="ECO:0000259" key="2">
    <source>
        <dbReference type="Pfam" id="PF04235"/>
    </source>
</evidence>
<feature type="transmembrane region" description="Helical" evidence="1">
    <location>
        <begin position="314"/>
        <end position="336"/>
    </location>
</feature>
<dbReference type="InterPro" id="IPR007349">
    <property type="entry name" value="DUF418"/>
</dbReference>
<feature type="transmembrane region" description="Helical" evidence="1">
    <location>
        <begin position="200"/>
        <end position="225"/>
    </location>
</feature>
<dbReference type="RefSeq" id="WP_114352926.1">
    <property type="nucleotide sequence ID" value="NZ_QPJJ01000007.1"/>
</dbReference>
<dbReference type="PANTHER" id="PTHR30590:SF2">
    <property type="entry name" value="INNER MEMBRANE PROTEIN"/>
    <property type="match status" value="1"/>
</dbReference>